<feature type="compositionally biased region" description="Basic and acidic residues" evidence="2">
    <location>
        <begin position="935"/>
        <end position="953"/>
    </location>
</feature>
<feature type="region of interest" description="Disordered" evidence="2">
    <location>
        <begin position="674"/>
        <end position="693"/>
    </location>
</feature>
<feature type="coiled-coil region" evidence="1">
    <location>
        <begin position="443"/>
        <end position="473"/>
    </location>
</feature>
<comment type="caution">
    <text evidence="4">The sequence shown here is derived from an EMBL/GenBank/DDBJ whole genome shotgun (WGS) entry which is preliminary data.</text>
</comment>
<dbReference type="AlphaFoldDB" id="A0A7J5ZPX4"/>
<name>A0A7J5ZPX4_AMEME</name>
<evidence type="ECO:0000256" key="2">
    <source>
        <dbReference type="SAM" id="MobiDB-lite"/>
    </source>
</evidence>
<dbReference type="Proteomes" id="UP000593565">
    <property type="component" value="Unassembled WGS sequence"/>
</dbReference>
<feature type="compositionally biased region" description="Polar residues" evidence="2">
    <location>
        <begin position="1036"/>
        <end position="1048"/>
    </location>
</feature>
<dbReference type="InterPro" id="IPR015425">
    <property type="entry name" value="FH2_Formin"/>
</dbReference>
<feature type="coiled-coil region" evidence="1">
    <location>
        <begin position="359"/>
        <end position="414"/>
    </location>
</feature>
<sequence>MTSTMASGKASIGPTNESLVLECPSSPEPSASCVPDPKHDQRAHLNILTKAVPTAPPPPPLPPPPPPEALTTPAHSHSSRKKRRVRSFYWKPIPEEKVRGKPNIWTLADRQQHYQIDVRSVEELFGQQEEVRTQSASLNPRIGTCRGSFKESKDEISILDSKRGMNMGIFLKQFKKSNQAVVEDIRLGNSTQFRLEPLKELLKLLPEEEEIRKLREFKGDPTKLSMVDSFMFLLIQVPCFDVRIEAMVLQEEFSPSCSALSRELNIVRLATEELMTCEELHAILHLVLQAGNIMNQGGYAGNAVGFKLSSLLSLADTKANKPGMNLLHFVALATQKKDENLLKFPEKLTHVQSAARISVENIEAEFSSLSVRMQALEEKIQDNAELLLQLNPFVQSSTQTLQDLKQRRLDLRKEGNVLIDFFCEDKDTFKLDECFRIFQDFCLKFEKAVKDNLDRELKEAARQQRLRELEERRVAWAAASGDQSGGGNFGRSSSENDVDILTKDGLLDFLLHPRPHSPHSPLERSASARRYRHTTTERNLRGYLELFSGSPAADITKFSSLPRSGRPHQRRTIAWLTTADDNRELGPQKKLHHEKLVTSPTAETEPVSPLARRSVSSYTREIDVYSNNNYAAVSEGIHSSQLGHNRNWMEKYHDVGHMNVSVEKHTLVSGPQPFELSYPKDNNNSSYTPLDNQGDIAVTDVEKERDILKTTFLDTPPSSRGSEEAPQSGPVYDTKIISQREEEEENSTVSSTTCDTPLPLDPLLSNKKANPYILDCTETDCSVILDFSELESVPIFKEGSHLDIKPQESNFQNLLQDLSSLSSNFESLSTNDPSVSASADEPFEGKPAEEHPITPSITTDEADSDSCDMAEGRKVGEKAVQICSSNPANLKTKIPSKPAVTRRERPARTLTPTETRHLRKVVPITKASRSGSNAKRVEKSFVHKNTEPRRPLRDQSMPARKGDKQGRPARHSSLPPVSKAERGTTTSVAGSQLAQDPTTHRPSIKKPTAKPVRNIPRPPVEEKMCRSTMRALAQAQAVSDASAPQTPTHARKSASALPSFARNTIAFSSRTTKDLVTQPVPGTLLKSSTLSRTSSLKVPSGSKANSVSSGHSAQGEPAGSLRRVQSVRASGRNTLQTDTPPPQTGQEQSRKGSSFSEKSFLIRDSTSGRILKPIWK</sequence>
<feature type="region of interest" description="Disordered" evidence="2">
    <location>
        <begin position="888"/>
        <end position="1057"/>
    </location>
</feature>
<protein>
    <recommendedName>
        <fullName evidence="3">FH2 domain-containing protein</fullName>
    </recommendedName>
</protein>
<feature type="compositionally biased region" description="Polar residues" evidence="2">
    <location>
        <begin position="983"/>
        <end position="1001"/>
    </location>
</feature>
<feature type="domain" description="FH2" evidence="3">
    <location>
        <begin position="75"/>
        <end position="471"/>
    </location>
</feature>
<evidence type="ECO:0000313" key="4">
    <source>
        <dbReference type="EMBL" id="KAF4071258.1"/>
    </source>
</evidence>
<feature type="region of interest" description="Disordered" evidence="2">
    <location>
        <begin position="1"/>
        <end position="83"/>
    </location>
</feature>
<dbReference type="PANTHER" id="PTHR46345:SF11">
    <property type="entry name" value="FORMIN-J-LIKE"/>
    <property type="match status" value="1"/>
</dbReference>
<accession>A0A7J5ZPX4</accession>
<feature type="region of interest" description="Disordered" evidence="2">
    <location>
        <begin position="712"/>
        <end position="760"/>
    </location>
</feature>
<feature type="region of interest" description="Disordered" evidence="2">
    <location>
        <begin position="513"/>
        <end position="532"/>
    </location>
</feature>
<feature type="compositionally biased region" description="Pro residues" evidence="2">
    <location>
        <begin position="54"/>
        <end position="68"/>
    </location>
</feature>
<reference evidence="4 5" key="1">
    <citation type="submission" date="2020-02" db="EMBL/GenBank/DDBJ databases">
        <title>A chromosome-scale genome assembly of the black bullhead catfish (Ameiurus melas).</title>
        <authorList>
            <person name="Wen M."/>
            <person name="Zham M."/>
            <person name="Cabau C."/>
            <person name="Klopp C."/>
            <person name="Donnadieu C."/>
            <person name="Roques C."/>
            <person name="Bouchez O."/>
            <person name="Lampietro C."/>
            <person name="Jouanno E."/>
            <person name="Herpin A."/>
            <person name="Louis A."/>
            <person name="Berthelot C."/>
            <person name="Parey E."/>
            <person name="Roest-Crollius H."/>
            <person name="Braasch I."/>
            <person name="Postlethwait J."/>
            <person name="Robinson-Rechavi M."/>
            <person name="Echchiki A."/>
            <person name="Begum T."/>
            <person name="Montfort J."/>
            <person name="Schartl M."/>
            <person name="Bobe J."/>
            <person name="Guiguen Y."/>
        </authorList>
    </citation>
    <scope>NUCLEOTIDE SEQUENCE [LARGE SCALE GENOMIC DNA]</scope>
    <source>
        <strain evidence="4">M_S1</strain>
        <tissue evidence="4">Blood</tissue>
    </source>
</reference>
<feature type="compositionally biased region" description="Basic and acidic residues" evidence="2">
    <location>
        <begin position="843"/>
        <end position="852"/>
    </location>
</feature>
<feature type="region of interest" description="Disordered" evidence="2">
    <location>
        <begin position="825"/>
        <end position="868"/>
    </location>
</feature>
<evidence type="ECO:0000259" key="3">
    <source>
        <dbReference type="PROSITE" id="PS51444"/>
    </source>
</evidence>
<organism evidence="4 5">
    <name type="scientific">Ameiurus melas</name>
    <name type="common">Black bullhead</name>
    <name type="synonym">Silurus melas</name>
    <dbReference type="NCBI Taxonomy" id="219545"/>
    <lineage>
        <taxon>Eukaryota</taxon>
        <taxon>Metazoa</taxon>
        <taxon>Chordata</taxon>
        <taxon>Craniata</taxon>
        <taxon>Vertebrata</taxon>
        <taxon>Euteleostomi</taxon>
        <taxon>Actinopterygii</taxon>
        <taxon>Neopterygii</taxon>
        <taxon>Teleostei</taxon>
        <taxon>Ostariophysi</taxon>
        <taxon>Siluriformes</taxon>
        <taxon>Ictaluridae</taxon>
        <taxon>Ameiurus</taxon>
    </lineage>
</organism>
<gene>
    <name evidence="4" type="ORF">AMELA_G00271120</name>
</gene>
<dbReference type="PANTHER" id="PTHR46345">
    <property type="entry name" value="INVERTED FORMIN-2"/>
    <property type="match status" value="1"/>
</dbReference>
<keyword evidence="5" id="KW-1185">Reference proteome</keyword>
<feature type="compositionally biased region" description="Low complexity" evidence="2">
    <location>
        <begin position="1085"/>
        <end position="1097"/>
    </location>
</feature>
<keyword evidence="1" id="KW-0175">Coiled coil</keyword>
<dbReference type="Gene3D" id="1.20.58.2220">
    <property type="entry name" value="Formin, FH2 domain"/>
    <property type="match status" value="1"/>
</dbReference>
<feature type="compositionally biased region" description="Low complexity" evidence="2">
    <location>
        <begin position="22"/>
        <end position="35"/>
    </location>
</feature>
<feature type="compositionally biased region" description="Polar residues" evidence="2">
    <location>
        <begin position="1127"/>
        <end position="1157"/>
    </location>
</feature>
<dbReference type="Pfam" id="PF02181">
    <property type="entry name" value="FH2"/>
    <property type="match status" value="1"/>
</dbReference>
<dbReference type="InterPro" id="IPR042201">
    <property type="entry name" value="FH2_Formin_sf"/>
</dbReference>
<evidence type="ECO:0000256" key="1">
    <source>
        <dbReference type="SAM" id="Coils"/>
    </source>
</evidence>
<dbReference type="SUPFAM" id="SSF101447">
    <property type="entry name" value="Formin homology 2 domain (FH2 domain)"/>
    <property type="match status" value="1"/>
</dbReference>
<feature type="compositionally biased region" description="Polar residues" evidence="2">
    <location>
        <begin position="1102"/>
        <end position="1112"/>
    </location>
</feature>
<dbReference type="SMART" id="SM00498">
    <property type="entry name" value="FH2"/>
    <property type="match status" value="1"/>
</dbReference>
<dbReference type="EMBL" id="JAAGNN010000027">
    <property type="protein sequence ID" value="KAF4071258.1"/>
    <property type="molecule type" value="Genomic_DNA"/>
</dbReference>
<dbReference type="PROSITE" id="PS51444">
    <property type="entry name" value="FH2"/>
    <property type="match status" value="1"/>
</dbReference>
<feature type="region of interest" description="Disordered" evidence="2">
    <location>
        <begin position="1085"/>
        <end position="1164"/>
    </location>
</feature>
<proteinExistence type="predicted"/>
<feature type="compositionally biased region" description="Polar residues" evidence="2">
    <location>
        <begin position="680"/>
        <end position="691"/>
    </location>
</feature>
<evidence type="ECO:0000313" key="5">
    <source>
        <dbReference type="Proteomes" id="UP000593565"/>
    </source>
</evidence>